<protein>
    <submittedName>
        <fullName evidence="2">Uncharacterized protein</fullName>
    </submittedName>
</protein>
<dbReference type="AlphaFoldDB" id="A0A2N9FX43"/>
<gene>
    <name evidence="2" type="ORF">FSB_LOCUS19562</name>
</gene>
<evidence type="ECO:0000313" key="2">
    <source>
        <dbReference type="EMBL" id="SPC91680.1"/>
    </source>
</evidence>
<proteinExistence type="predicted"/>
<accession>A0A2N9FX43</accession>
<organism evidence="2">
    <name type="scientific">Fagus sylvatica</name>
    <name type="common">Beechnut</name>
    <dbReference type="NCBI Taxonomy" id="28930"/>
    <lineage>
        <taxon>Eukaryota</taxon>
        <taxon>Viridiplantae</taxon>
        <taxon>Streptophyta</taxon>
        <taxon>Embryophyta</taxon>
        <taxon>Tracheophyta</taxon>
        <taxon>Spermatophyta</taxon>
        <taxon>Magnoliopsida</taxon>
        <taxon>eudicotyledons</taxon>
        <taxon>Gunneridae</taxon>
        <taxon>Pentapetalae</taxon>
        <taxon>rosids</taxon>
        <taxon>fabids</taxon>
        <taxon>Fagales</taxon>
        <taxon>Fagaceae</taxon>
        <taxon>Fagus</taxon>
    </lineage>
</organism>
<feature type="region of interest" description="Disordered" evidence="1">
    <location>
        <begin position="33"/>
        <end position="65"/>
    </location>
</feature>
<evidence type="ECO:0000256" key="1">
    <source>
        <dbReference type="SAM" id="MobiDB-lite"/>
    </source>
</evidence>
<name>A0A2N9FX43_FAGSY</name>
<sequence length="172" mass="17889">MEPCETRRGKRLGEDIGKLVRCRDEFHGNITSKGREVIAPKNGSIGQENPQITKHHPNPIELGGGASKATILKLPSKSVRQYTASWRPREKESLQQRRREAQYQVVVDEDGSVVGIGADADGDNATGGVGIGSGCVSSGIGSCVSAVRLGVGVGQAGDGGDLSVGPSPNTEG</sequence>
<reference evidence="2" key="1">
    <citation type="submission" date="2018-02" db="EMBL/GenBank/DDBJ databases">
        <authorList>
            <person name="Cohen D.B."/>
            <person name="Kent A.D."/>
        </authorList>
    </citation>
    <scope>NUCLEOTIDE SEQUENCE</scope>
</reference>
<dbReference type="EMBL" id="OIVN01001244">
    <property type="protein sequence ID" value="SPC91680.1"/>
    <property type="molecule type" value="Genomic_DNA"/>
</dbReference>